<keyword evidence="3" id="KW-1185">Reference proteome</keyword>
<reference evidence="2 3" key="1">
    <citation type="journal article" date="2022" name="bioRxiv">
        <title>Genomics of Preaxostyla Flagellates Illuminates Evolutionary Transitions and the Path Towards Mitochondrial Loss.</title>
        <authorList>
            <person name="Novak L.V.F."/>
            <person name="Treitli S.C."/>
            <person name="Pyrih J."/>
            <person name="Halakuc P."/>
            <person name="Pipaliya S.V."/>
            <person name="Vacek V."/>
            <person name="Brzon O."/>
            <person name="Soukal P."/>
            <person name="Eme L."/>
            <person name="Dacks J.B."/>
            <person name="Karnkowska A."/>
            <person name="Elias M."/>
            <person name="Hampl V."/>
        </authorList>
    </citation>
    <scope>NUCLEOTIDE SEQUENCE [LARGE SCALE GENOMIC DNA]</scope>
    <source>
        <strain evidence="2">NAU3</strain>
        <tissue evidence="2">Gut</tissue>
    </source>
</reference>
<dbReference type="EMBL" id="JARBJD010000280">
    <property type="protein sequence ID" value="KAK2944885.1"/>
    <property type="molecule type" value="Genomic_DNA"/>
</dbReference>
<accession>A0ABQ9WZF2</accession>
<gene>
    <name evidence="2" type="ORF">BLNAU_20175</name>
</gene>
<organism evidence="2 3">
    <name type="scientific">Blattamonas nauphoetae</name>
    <dbReference type="NCBI Taxonomy" id="2049346"/>
    <lineage>
        <taxon>Eukaryota</taxon>
        <taxon>Metamonada</taxon>
        <taxon>Preaxostyla</taxon>
        <taxon>Oxymonadida</taxon>
        <taxon>Blattamonas</taxon>
    </lineage>
</organism>
<dbReference type="Proteomes" id="UP001281761">
    <property type="component" value="Unassembled WGS sequence"/>
</dbReference>
<comment type="caution">
    <text evidence="2">The sequence shown here is derived from an EMBL/GenBank/DDBJ whole genome shotgun (WGS) entry which is preliminary data.</text>
</comment>
<proteinExistence type="predicted"/>
<feature type="region of interest" description="Disordered" evidence="1">
    <location>
        <begin position="61"/>
        <end position="80"/>
    </location>
</feature>
<evidence type="ECO:0000256" key="1">
    <source>
        <dbReference type="SAM" id="MobiDB-lite"/>
    </source>
</evidence>
<name>A0ABQ9WZF2_9EUKA</name>
<feature type="compositionally biased region" description="Basic and acidic residues" evidence="1">
    <location>
        <begin position="1"/>
        <end position="23"/>
    </location>
</feature>
<feature type="region of interest" description="Disordered" evidence="1">
    <location>
        <begin position="1"/>
        <end position="27"/>
    </location>
</feature>
<protein>
    <submittedName>
        <fullName evidence="2">Uncharacterized protein</fullName>
    </submittedName>
</protein>
<evidence type="ECO:0000313" key="3">
    <source>
        <dbReference type="Proteomes" id="UP001281761"/>
    </source>
</evidence>
<sequence length="162" mass="17780">MTEKLNGRGEESETERNEPGEKSHTRRVASHLSILTCASTAFLGSPFFFPSPNTSKRLFLTSSSEGRSSGRNERQRVKRSTSSEFSMFSIFGTIPVPICRCAFTASCSRKGTWPVSISHSTRPSRKTNTFFSSTSVSLFTVSGADHLFDSSASSRAFDTIDV</sequence>
<evidence type="ECO:0000313" key="2">
    <source>
        <dbReference type="EMBL" id="KAK2944885.1"/>
    </source>
</evidence>